<evidence type="ECO:0000256" key="2">
    <source>
        <dbReference type="ARBA" id="ARBA00022801"/>
    </source>
</evidence>
<organism evidence="5 6">
    <name type="scientific">Thermoanaerobacterium thermosaccharolyticum</name>
    <name type="common">Clostridium thermosaccharolyticum</name>
    <dbReference type="NCBI Taxonomy" id="1517"/>
    <lineage>
        <taxon>Bacteria</taxon>
        <taxon>Bacillati</taxon>
        <taxon>Bacillota</taxon>
        <taxon>Clostridia</taxon>
        <taxon>Thermoanaerobacterales</taxon>
        <taxon>Thermoanaerobacteraceae</taxon>
        <taxon>Thermoanaerobacterium</taxon>
    </lineage>
</organism>
<evidence type="ECO:0000313" key="6">
    <source>
        <dbReference type="Proteomes" id="UP000214975"/>
    </source>
</evidence>
<gene>
    <name evidence="5" type="ORF">Thert_01113</name>
</gene>
<proteinExistence type="inferred from homology"/>
<protein>
    <submittedName>
        <fullName evidence="5">Protein tyrosine phosphatase</fullName>
    </submittedName>
</protein>
<dbReference type="SUPFAM" id="SSF52788">
    <property type="entry name" value="Phosphotyrosine protein phosphatases I"/>
    <property type="match status" value="1"/>
</dbReference>
<evidence type="ECO:0000256" key="1">
    <source>
        <dbReference type="ARBA" id="ARBA00011063"/>
    </source>
</evidence>
<dbReference type="PANTHER" id="PTHR11717:SF31">
    <property type="entry name" value="LOW MOLECULAR WEIGHT PROTEIN-TYROSINE-PHOSPHATASE ETP-RELATED"/>
    <property type="match status" value="1"/>
</dbReference>
<dbReference type="AlphaFoldDB" id="A0A223HXL6"/>
<evidence type="ECO:0000256" key="3">
    <source>
        <dbReference type="ARBA" id="ARBA00022912"/>
    </source>
</evidence>
<dbReference type="Pfam" id="PF01451">
    <property type="entry name" value="LMWPc"/>
    <property type="match status" value="1"/>
</dbReference>
<name>A0A223HXL6_THETR</name>
<dbReference type="InterPro" id="IPR023485">
    <property type="entry name" value="Ptyr_pPase"/>
</dbReference>
<evidence type="ECO:0000313" key="5">
    <source>
        <dbReference type="EMBL" id="AST57218.1"/>
    </source>
</evidence>
<feature type="active site" description="Nucleophile" evidence="4">
    <location>
        <position position="13"/>
    </location>
</feature>
<keyword evidence="3" id="KW-0904">Protein phosphatase</keyword>
<evidence type="ECO:0000256" key="4">
    <source>
        <dbReference type="PIRSR" id="PIRSR617867-1"/>
    </source>
</evidence>
<dbReference type="Gene3D" id="3.40.50.2300">
    <property type="match status" value="1"/>
</dbReference>
<dbReference type="RefSeq" id="WP_015312584.1">
    <property type="nucleotide sequence ID" value="NZ_CP016893.1"/>
</dbReference>
<dbReference type="GO" id="GO:0004725">
    <property type="term" value="F:protein tyrosine phosphatase activity"/>
    <property type="evidence" value="ECO:0007669"/>
    <property type="project" value="InterPro"/>
</dbReference>
<comment type="similarity">
    <text evidence="1">Belongs to the low molecular weight phosphotyrosine protein phosphatase family.</text>
</comment>
<feature type="active site" description="Proton donor" evidence="4">
    <location>
        <position position="119"/>
    </location>
</feature>
<dbReference type="PRINTS" id="PR00719">
    <property type="entry name" value="LMWPTPASE"/>
</dbReference>
<dbReference type="Proteomes" id="UP000214975">
    <property type="component" value="Chromosome"/>
</dbReference>
<dbReference type="InterPro" id="IPR036196">
    <property type="entry name" value="Ptyr_pPase_sf"/>
</dbReference>
<dbReference type="InterPro" id="IPR050438">
    <property type="entry name" value="LMW_PTPase"/>
</dbReference>
<dbReference type="InterPro" id="IPR017867">
    <property type="entry name" value="Tyr_phospatase_low_mol_wt"/>
</dbReference>
<sequence length="146" mass="16634">MKVLFVCTGNTCRSSMAEGIFNHIAKEKGTEHVAESAGIMTYDGLPATDEAIQVLKEEYNIDISNHKSRSIKREYLENADFVFAMTDMQRESLITKYPEFADKIFTLNEFADLKGDIDDPFGRGKDVYKKTAEDIYTSIMRIIEKL</sequence>
<keyword evidence="2" id="KW-0378">Hydrolase</keyword>
<dbReference type="PANTHER" id="PTHR11717">
    <property type="entry name" value="LOW MOLECULAR WEIGHT PROTEIN TYROSINE PHOSPHATASE"/>
    <property type="match status" value="1"/>
</dbReference>
<dbReference type="EMBL" id="CP016893">
    <property type="protein sequence ID" value="AST57218.1"/>
    <property type="molecule type" value="Genomic_DNA"/>
</dbReference>
<reference evidence="5 6" key="1">
    <citation type="submission" date="2016-08" db="EMBL/GenBank/DDBJ databases">
        <title>A novel genetic cassette of butanologenic Thermoanaerobacterium thermosaccharolyticum that directly convert cellulose to butanol.</title>
        <authorList>
            <person name="Li T."/>
            <person name="He J."/>
        </authorList>
    </citation>
    <scope>NUCLEOTIDE SEQUENCE [LARGE SCALE GENOMIC DNA]</scope>
    <source>
        <strain evidence="5 6">TG57</strain>
    </source>
</reference>
<dbReference type="SMART" id="SM00226">
    <property type="entry name" value="LMWPc"/>
    <property type="match status" value="1"/>
</dbReference>
<accession>A0A223HXL6</accession>
<feature type="active site" description="Nucleophile" evidence="4">
    <location>
        <position position="7"/>
    </location>
</feature>
<dbReference type="CDD" id="cd16344">
    <property type="entry name" value="LMWPAP"/>
    <property type="match status" value="1"/>
</dbReference>